<reference evidence="2 3" key="1">
    <citation type="submission" date="2024-09" db="EMBL/GenBank/DDBJ databases">
        <title>Chromosome-scale assembly of Riccia sorocarpa.</title>
        <authorList>
            <person name="Paukszto L."/>
        </authorList>
    </citation>
    <scope>NUCLEOTIDE SEQUENCE [LARGE SCALE GENOMIC DNA]</scope>
    <source>
        <strain evidence="2">LP-2024</strain>
        <tissue evidence="2">Aerial parts of the thallus</tissue>
    </source>
</reference>
<name>A0ABD3GRA9_9MARC</name>
<feature type="region of interest" description="Disordered" evidence="1">
    <location>
        <begin position="228"/>
        <end position="259"/>
    </location>
</feature>
<feature type="region of interest" description="Disordered" evidence="1">
    <location>
        <begin position="146"/>
        <end position="169"/>
    </location>
</feature>
<evidence type="ECO:0000313" key="3">
    <source>
        <dbReference type="Proteomes" id="UP001633002"/>
    </source>
</evidence>
<accession>A0ABD3GRA9</accession>
<feature type="compositionally biased region" description="Basic and acidic residues" evidence="1">
    <location>
        <begin position="65"/>
        <end position="75"/>
    </location>
</feature>
<proteinExistence type="predicted"/>
<keyword evidence="3" id="KW-1185">Reference proteome</keyword>
<comment type="caution">
    <text evidence="2">The sequence shown here is derived from an EMBL/GenBank/DDBJ whole genome shotgun (WGS) entry which is preliminary data.</text>
</comment>
<evidence type="ECO:0000313" key="2">
    <source>
        <dbReference type="EMBL" id="KAL3681231.1"/>
    </source>
</evidence>
<dbReference type="AlphaFoldDB" id="A0ABD3GRA9"/>
<dbReference type="EMBL" id="JBJQOH010000007">
    <property type="protein sequence ID" value="KAL3681231.1"/>
    <property type="molecule type" value="Genomic_DNA"/>
</dbReference>
<sequence>MSFNDKNVWTGRTPAPTTDLKPSWGPGPGSQTRPWRCEVDTFYESPIRIPNPIQALGSRYLFRVPDPDPRPDPGAKSRYLFGVPDPDPKPDPSARQSIPFKSPGPGSQDPISALRVDTFLESRIRILDPIPALGVDTFFGSRAWTRRTPAPTPDLKPSWGPGPGSQTRPWRCEVDTFSESPIRIPNPILALGSRYLFRIPDPDPRIRSWRKESIPFWSPGPGSDPGAKSRYLFGIADPDPKPDPSARESIPFKSPGPGSPDPISALRVYTFLESRIQILDPIPALGVDSLFESRVRILNPVLALGVDTFLESRIRIFDPVPALGIDTFLESRIRIPNPALALGVDTFSESPIRIPNPILALGSRYLFGVADPDPRTRSWRKQSIPFSSPGSGPETQVRY</sequence>
<organism evidence="2 3">
    <name type="scientific">Riccia sorocarpa</name>
    <dbReference type="NCBI Taxonomy" id="122646"/>
    <lineage>
        <taxon>Eukaryota</taxon>
        <taxon>Viridiplantae</taxon>
        <taxon>Streptophyta</taxon>
        <taxon>Embryophyta</taxon>
        <taxon>Marchantiophyta</taxon>
        <taxon>Marchantiopsida</taxon>
        <taxon>Marchantiidae</taxon>
        <taxon>Marchantiales</taxon>
        <taxon>Ricciaceae</taxon>
        <taxon>Riccia</taxon>
    </lineage>
</organism>
<feature type="compositionally biased region" description="Polar residues" evidence="1">
    <location>
        <begin position="384"/>
        <end position="399"/>
    </location>
</feature>
<gene>
    <name evidence="2" type="ORF">R1sor_024187</name>
</gene>
<evidence type="ECO:0000256" key="1">
    <source>
        <dbReference type="SAM" id="MobiDB-lite"/>
    </source>
</evidence>
<dbReference type="Proteomes" id="UP001633002">
    <property type="component" value="Unassembled WGS sequence"/>
</dbReference>
<feature type="region of interest" description="Disordered" evidence="1">
    <location>
        <begin position="62"/>
        <end position="111"/>
    </location>
</feature>
<feature type="region of interest" description="Disordered" evidence="1">
    <location>
        <begin position="375"/>
        <end position="399"/>
    </location>
</feature>
<protein>
    <submittedName>
        <fullName evidence="2">Uncharacterized protein</fullName>
    </submittedName>
</protein>
<feature type="region of interest" description="Disordered" evidence="1">
    <location>
        <begin position="1"/>
        <end position="35"/>
    </location>
</feature>